<dbReference type="InterPro" id="IPR015424">
    <property type="entry name" value="PyrdxlP-dep_Trfase"/>
</dbReference>
<dbReference type="AlphaFoldDB" id="E7N127"/>
<dbReference type="RefSeq" id="WP_009349356.1">
    <property type="nucleotide sequence ID" value="NZ_GL638132.1"/>
</dbReference>
<dbReference type="EMBL" id="AECV01000008">
    <property type="protein sequence ID" value="EFW30136.1"/>
    <property type="molecule type" value="Genomic_DNA"/>
</dbReference>
<evidence type="ECO:0000256" key="5">
    <source>
        <dbReference type="ARBA" id="ARBA00022898"/>
    </source>
</evidence>
<dbReference type="PANTHER" id="PTHR11680">
    <property type="entry name" value="SERINE HYDROXYMETHYLTRANSFERASE"/>
    <property type="match status" value="1"/>
</dbReference>
<dbReference type="GO" id="GO:0004372">
    <property type="term" value="F:glycine hydroxymethyltransferase activity"/>
    <property type="evidence" value="ECO:0007669"/>
    <property type="project" value="UniProtKB-EC"/>
</dbReference>
<dbReference type="STRING" id="749551.HMPREF9555_00678"/>
<keyword evidence="8" id="KW-1185">Reference proteome</keyword>
<dbReference type="GO" id="GO:0008168">
    <property type="term" value="F:methyltransferase activity"/>
    <property type="evidence" value="ECO:0007669"/>
    <property type="project" value="UniProtKB-KW"/>
</dbReference>
<dbReference type="InterPro" id="IPR015422">
    <property type="entry name" value="PyrdxlP-dep_Trfase_small"/>
</dbReference>
<dbReference type="InterPro" id="IPR039429">
    <property type="entry name" value="SHMT-like_dom"/>
</dbReference>
<dbReference type="InterPro" id="IPR015421">
    <property type="entry name" value="PyrdxlP-dep_Trfase_major"/>
</dbReference>
<dbReference type="GO" id="GO:0030170">
    <property type="term" value="F:pyridoxal phosphate binding"/>
    <property type="evidence" value="ECO:0007669"/>
    <property type="project" value="TreeGrafter"/>
</dbReference>
<name>E7N127_9FIRM</name>
<dbReference type="GO" id="GO:0019264">
    <property type="term" value="P:glycine biosynthetic process from serine"/>
    <property type="evidence" value="ECO:0007669"/>
    <property type="project" value="TreeGrafter"/>
</dbReference>
<dbReference type="Gene3D" id="3.40.640.10">
    <property type="entry name" value="Type I PLP-dependent aspartate aminotransferase-like (Major domain)"/>
    <property type="match status" value="1"/>
</dbReference>
<gene>
    <name evidence="7" type="primary">glyA</name>
    <name evidence="7" type="ORF">HMPREF9555_00678</name>
</gene>
<evidence type="ECO:0000256" key="4">
    <source>
        <dbReference type="ARBA" id="ARBA00022605"/>
    </source>
</evidence>
<evidence type="ECO:0000313" key="8">
    <source>
        <dbReference type="Proteomes" id="UP000004633"/>
    </source>
</evidence>
<feature type="domain" description="Serine hydroxymethyltransferase-like" evidence="6">
    <location>
        <begin position="11"/>
        <end position="367"/>
    </location>
</feature>
<keyword evidence="3" id="KW-0554">One-carbon metabolism</keyword>
<dbReference type="HOGENOM" id="CLU_022477_2_1_9"/>
<keyword evidence="5" id="KW-0663">Pyridoxal phosphate</keyword>
<keyword evidence="7" id="KW-0489">Methyltransferase</keyword>
<proteinExistence type="inferred from homology"/>
<dbReference type="Pfam" id="PF00464">
    <property type="entry name" value="SHMT"/>
    <property type="match status" value="1"/>
</dbReference>
<dbReference type="SUPFAM" id="SSF53383">
    <property type="entry name" value="PLP-dependent transferases"/>
    <property type="match status" value="1"/>
</dbReference>
<dbReference type="GO" id="GO:0046653">
    <property type="term" value="P:tetrahydrofolate metabolic process"/>
    <property type="evidence" value="ECO:0007669"/>
    <property type="project" value="TreeGrafter"/>
</dbReference>
<dbReference type="GO" id="GO:0005829">
    <property type="term" value="C:cytosol"/>
    <property type="evidence" value="ECO:0007669"/>
    <property type="project" value="TreeGrafter"/>
</dbReference>
<evidence type="ECO:0000256" key="2">
    <source>
        <dbReference type="ARBA" id="ARBA00006376"/>
    </source>
</evidence>
<evidence type="ECO:0000256" key="1">
    <source>
        <dbReference type="ARBA" id="ARBA00001933"/>
    </source>
</evidence>
<dbReference type="GO" id="GO:0006730">
    <property type="term" value="P:one-carbon metabolic process"/>
    <property type="evidence" value="ECO:0007669"/>
    <property type="project" value="UniProtKB-KW"/>
</dbReference>
<reference evidence="7 8" key="1">
    <citation type="submission" date="2010-08" db="EMBL/GenBank/DDBJ databases">
        <authorList>
            <person name="Weinstock G."/>
            <person name="Sodergren E."/>
            <person name="Clifton S."/>
            <person name="Fulton L."/>
            <person name="Fulton B."/>
            <person name="Courtney L."/>
            <person name="Fronick C."/>
            <person name="Harrison M."/>
            <person name="Strong C."/>
            <person name="Farmer C."/>
            <person name="Delahaunty K."/>
            <person name="Markovic C."/>
            <person name="Hall O."/>
            <person name="Minx P."/>
            <person name="Tomlinson C."/>
            <person name="Mitreva M."/>
            <person name="Hou S."/>
            <person name="Chen J."/>
            <person name="Wollam A."/>
            <person name="Pepin K.H."/>
            <person name="Johnson M."/>
            <person name="Bhonagiri V."/>
            <person name="Zhang X."/>
            <person name="Suruliraj S."/>
            <person name="Warren W."/>
            <person name="Chinwalla A."/>
            <person name="Mardis E.R."/>
            <person name="Wilson R.K."/>
        </authorList>
    </citation>
    <scope>NUCLEOTIDE SEQUENCE [LARGE SCALE GENOMIC DNA]</scope>
    <source>
        <strain evidence="7 8">F0399</strain>
    </source>
</reference>
<keyword evidence="7" id="KW-0808">Transferase</keyword>
<comment type="cofactor">
    <cofactor evidence="1">
        <name>pyridoxal 5'-phosphate</name>
        <dbReference type="ChEBI" id="CHEBI:597326"/>
    </cofactor>
</comment>
<protein>
    <submittedName>
        <fullName evidence="7">Glycine hydroxymethyltransferase</fullName>
        <ecNumber evidence="7">2.1.2.1</ecNumber>
    </submittedName>
</protein>
<evidence type="ECO:0000313" key="7">
    <source>
        <dbReference type="EMBL" id="EFW30136.1"/>
    </source>
</evidence>
<dbReference type="EC" id="2.1.2.1" evidence="7"/>
<keyword evidence="4" id="KW-0028">Amino-acid biosynthesis</keyword>
<organism evidence="7 8">
    <name type="scientific">Selenomonas artemidis F0399</name>
    <dbReference type="NCBI Taxonomy" id="749551"/>
    <lineage>
        <taxon>Bacteria</taxon>
        <taxon>Bacillati</taxon>
        <taxon>Bacillota</taxon>
        <taxon>Negativicutes</taxon>
        <taxon>Selenomonadales</taxon>
        <taxon>Selenomonadaceae</taxon>
        <taxon>Selenomonas</taxon>
    </lineage>
</organism>
<dbReference type="GO" id="GO:0032259">
    <property type="term" value="P:methylation"/>
    <property type="evidence" value="ECO:0007669"/>
    <property type="project" value="UniProtKB-KW"/>
</dbReference>
<dbReference type="InterPro" id="IPR049943">
    <property type="entry name" value="Ser_HO-MeTrfase-like"/>
</dbReference>
<dbReference type="Proteomes" id="UP000004633">
    <property type="component" value="Unassembled WGS sequence"/>
</dbReference>
<comment type="similarity">
    <text evidence="2">Belongs to the SHMT family.</text>
</comment>
<dbReference type="PANTHER" id="PTHR11680:SF35">
    <property type="entry name" value="SERINE HYDROXYMETHYLTRANSFERASE 1"/>
    <property type="match status" value="1"/>
</dbReference>
<accession>E7N127</accession>
<comment type="caution">
    <text evidence="7">The sequence shown here is derived from an EMBL/GenBank/DDBJ whole genome shotgun (WGS) entry which is preliminary data.</text>
</comment>
<sequence>METENLLNHLKGFDTEIFELLQEEIKQQRYTLSLVPTVNAMSPLAAYLEGSLLTNTTIERCGGRVSAIEELVRARVRNLFGSEHAIVRFGSIAAASRVVFLGLLQPGDRVLSFNRRKEEHCAGLDYAFENFGIDPAAEKVDWDAVSALAQRTKPRLIIFSPVSYPRIPNYAKLAEIAHAVGAYLWVDIGQSVGLIAAGLLPSPVAHADVMTFPTNDSLHGPDGAVVLCKEKLAGKLDAAVENTGHVALHMNHLAALGIALHEAASETFKAYGRQVIANAKALAASLTQNGAKLLCGGTETHLVLAAPAAGVKLVDTAHRLSRIGIRVKTDVVPTMEENRTLDALRLSSLNPTTRAFKEEDMTTVGKILARVLAAVPSDDALEEMRGEVAALIISKPIFSNEWYVDTNADESAFYDESSAGAVHEHVARARMNTIKKLFRWK</sequence>
<dbReference type="Gene3D" id="3.90.1150.10">
    <property type="entry name" value="Aspartate Aminotransferase, domain 1"/>
    <property type="match status" value="1"/>
</dbReference>
<evidence type="ECO:0000259" key="6">
    <source>
        <dbReference type="Pfam" id="PF00464"/>
    </source>
</evidence>
<evidence type="ECO:0000256" key="3">
    <source>
        <dbReference type="ARBA" id="ARBA00022563"/>
    </source>
</evidence>